<gene>
    <name evidence="11 12" type="primary">kdpC</name>
    <name evidence="12" type="ORF">ITX44_32010</name>
</gene>
<comment type="subunit">
    <text evidence="11">The system is composed of three essential subunits: KdpA, KdpB and KdpC.</text>
</comment>
<evidence type="ECO:0000256" key="6">
    <source>
        <dbReference type="ARBA" id="ARBA00022840"/>
    </source>
</evidence>
<protein>
    <recommendedName>
        <fullName evidence="11">Potassium-transporting ATPase KdpC subunit</fullName>
    </recommendedName>
    <alternativeName>
        <fullName evidence="11">ATP phosphohydrolase [potassium-transporting] C chain</fullName>
    </alternativeName>
    <alternativeName>
        <fullName evidence="11">Potassium-binding and translocating subunit C</fullName>
    </alternativeName>
    <alternativeName>
        <fullName evidence="11">Potassium-translocating ATPase C chain</fullName>
    </alternativeName>
</protein>
<comment type="similarity">
    <text evidence="11">Belongs to the KdpC family.</text>
</comment>
<keyword evidence="2 11" id="KW-1003">Cell membrane</keyword>
<evidence type="ECO:0000256" key="8">
    <source>
        <dbReference type="ARBA" id="ARBA00022989"/>
    </source>
</evidence>
<keyword evidence="10 11" id="KW-0472">Membrane</keyword>
<keyword evidence="9 11" id="KW-0406">Ion transport</keyword>
<dbReference type="NCBIfam" id="TIGR00681">
    <property type="entry name" value="kdpC"/>
    <property type="match status" value="1"/>
</dbReference>
<reference evidence="12 13" key="1">
    <citation type="submission" date="2021-01" db="EMBL/GenBank/DDBJ databases">
        <title>Streptomyces acididurans sp. nov., isolated from a peat swamp forest soil.</title>
        <authorList>
            <person name="Chantavorakit T."/>
            <person name="Duangmal K."/>
        </authorList>
    </citation>
    <scope>NUCLEOTIDE SEQUENCE [LARGE SCALE GENOMIC DNA]</scope>
    <source>
        <strain evidence="12 13">KK5PA1</strain>
    </source>
</reference>
<name>A0ABS2U215_9ACTN</name>
<dbReference type="NCBIfam" id="NF001454">
    <property type="entry name" value="PRK00315.1"/>
    <property type="match status" value="1"/>
</dbReference>
<dbReference type="PIRSF" id="PIRSF001296">
    <property type="entry name" value="K_ATPase_KdpC"/>
    <property type="match status" value="1"/>
</dbReference>
<keyword evidence="8 11" id="KW-1133">Transmembrane helix</keyword>
<evidence type="ECO:0000256" key="5">
    <source>
        <dbReference type="ARBA" id="ARBA00022741"/>
    </source>
</evidence>
<keyword evidence="1 11" id="KW-0813">Transport</keyword>
<comment type="function">
    <text evidence="11">Part of the high-affinity ATP-driven potassium transport (or Kdp) system, which catalyzes the hydrolysis of ATP coupled with the electrogenic transport of potassium into the cytoplasm. This subunit acts as a catalytic chaperone that increases the ATP-binding affinity of the ATP-hydrolyzing subunit KdpB by the formation of a transient KdpB/KdpC/ATP ternary complex.</text>
</comment>
<dbReference type="PANTHER" id="PTHR30042">
    <property type="entry name" value="POTASSIUM-TRANSPORTING ATPASE C CHAIN"/>
    <property type="match status" value="1"/>
</dbReference>
<feature type="transmembrane region" description="Helical" evidence="11">
    <location>
        <begin position="12"/>
        <end position="33"/>
    </location>
</feature>
<organism evidence="12 13">
    <name type="scientific">Actinacidiphila acididurans</name>
    <dbReference type="NCBI Taxonomy" id="2784346"/>
    <lineage>
        <taxon>Bacteria</taxon>
        <taxon>Bacillati</taxon>
        <taxon>Actinomycetota</taxon>
        <taxon>Actinomycetes</taxon>
        <taxon>Kitasatosporales</taxon>
        <taxon>Streptomycetaceae</taxon>
        <taxon>Actinacidiphila</taxon>
    </lineage>
</organism>
<evidence type="ECO:0000313" key="12">
    <source>
        <dbReference type="EMBL" id="MBM9509092.1"/>
    </source>
</evidence>
<keyword evidence="5 11" id="KW-0547">Nucleotide-binding</keyword>
<evidence type="ECO:0000256" key="10">
    <source>
        <dbReference type="ARBA" id="ARBA00023136"/>
    </source>
</evidence>
<dbReference type="EMBL" id="JADKYB010000022">
    <property type="protein sequence ID" value="MBM9509092.1"/>
    <property type="molecule type" value="Genomic_DNA"/>
</dbReference>
<keyword evidence="6 11" id="KW-0067">ATP-binding</keyword>
<accession>A0ABS2U215</accession>
<dbReference type="Pfam" id="PF02669">
    <property type="entry name" value="KdpC"/>
    <property type="match status" value="1"/>
</dbReference>
<comment type="caution">
    <text evidence="12">The sequence shown here is derived from an EMBL/GenBank/DDBJ whole genome shotgun (WGS) entry which is preliminary data.</text>
</comment>
<evidence type="ECO:0000256" key="4">
    <source>
        <dbReference type="ARBA" id="ARBA00022692"/>
    </source>
</evidence>
<keyword evidence="13" id="KW-1185">Reference proteome</keyword>
<proteinExistence type="inferred from homology"/>
<keyword evidence="4 11" id="KW-0812">Transmembrane</keyword>
<dbReference type="HAMAP" id="MF_00276">
    <property type="entry name" value="KdpC"/>
    <property type="match status" value="1"/>
</dbReference>
<evidence type="ECO:0000256" key="1">
    <source>
        <dbReference type="ARBA" id="ARBA00022448"/>
    </source>
</evidence>
<dbReference type="InterPro" id="IPR003820">
    <property type="entry name" value="KdpC"/>
</dbReference>
<keyword evidence="7 11" id="KW-0630">Potassium</keyword>
<evidence type="ECO:0000256" key="11">
    <source>
        <dbReference type="HAMAP-Rule" id="MF_00276"/>
    </source>
</evidence>
<dbReference type="PANTHER" id="PTHR30042:SF2">
    <property type="entry name" value="POTASSIUM-TRANSPORTING ATPASE KDPC SUBUNIT"/>
    <property type="match status" value="1"/>
</dbReference>
<evidence type="ECO:0000256" key="3">
    <source>
        <dbReference type="ARBA" id="ARBA00022538"/>
    </source>
</evidence>
<keyword evidence="3 11" id="KW-0633">Potassium transport</keyword>
<evidence type="ECO:0000256" key="2">
    <source>
        <dbReference type="ARBA" id="ARBA00022475"/>
    </source>
</evidence>
<dbReference type="Proteomes" id="UP000749040">
    <property type="component" value="Unassembled WGS sequence"/>
</dbReference>
<dbReference type="RefSeq" id="WP_205361722.1">
    <property type="nucleotide sequence ID" value="NZ_JADKYB010000022.1"/>
</dbReference>
<evidence type="ECO:0000313" key="13">
    <source>
        <dbReference type="Proteomes" id="UP000749040"/>
    </source>
</evidence>
<evidence type="ECO:0000256" key="7">
    <source>
        <dbReference type="ARBA" id="ARBA00022958"/>
    </source>
</evidence>
<evidence type="ECO:0000256" key="9">
    <source>
        <dbReference type="ARBA" id="ARBA00023065"/>
    </source>
</evidence>
<sequence>MSRTVPAAIRNHLAALRILLLLTVITGIIYPLAVTGVAQAAFSHKANGSLVKDNGHVVGSSLIGQSFDLMKNGKDTGHPDPKFFQPRFSAGGYDPTASGASNLGPNNPDLIKSIKDRKAAIAAFDGVNPKDVPADAVTASGSGLDPDISRAYADEQVDRVAKARGLDPAAVAKLVAQNTHSRSLGFLGERYVNVVQLNLALTKTA</sequence>
<comment type="subcellular location">
    <subcellularLocation>
        <location evidence="11">Cell membrane</location>
        <topology evidence="11">Single-pass membrane protein</topology>
    </subcellularLocation>
</comment>